<proteinExistence type="predicted"/>
<evidence type="ECO:0000313" key="1">
    <source>
        <dbReference type="EMBL" id="RJY18922.1"/>
    </source>
</evidence>
<dbReference type="EMBL" id="QYYH01000012">
    <property type="protein sequence ID" value="RJY18922.1"/>
    <property type="molecule type" value="Genomic_DNA"/>
</dbReference>
<dbReference type="NCBIfam" id="TIGR02498">
    <property type="entry name" value="type_III_ssaH"/>
    <property type="match status" value="1"/>
</dbReference>
<sequence length="101" mass="11100">MMESEDKRLLVEAAVAAGNHGLKKQAYAMIKVFPELILDEEDRKICTSVIYFALNEASKAVSELQSCNSEAAQALRVLFSGPISSQKQKEVLSNKLIAVRS</sequence>
<keyword evidence="2" id="KW-1185">Reference proteome</keyword>
<protein>
    <submittedName>
        <fullName evidence="1">EscG/YscG/SsaH family type III secretion system needle protein co-chaperone</fullName>
    </submittedName>
</protein>
<accession>A0A3A6U467</accession>
<comment type="caution">
    <text evidence="1">The sequence shown here is derived from an EMBL/GenBank/DDBJ whole genome shotgun (WGS) entry which is preliminary data.</text>
</comment>
<dbReference type="InterPro" id="IPR010437">
    <property type="entry name" value="T3SS_SsaH/EsaH"/>
</dbReference>
<gene>
    <name evidence="1" type="ORF">D5R81_03015</name>
</gene>
<dbReference type="Pfam" id="PF06287">
    <property type="entry name" value="DUF1039"/>
    <property type="match status" value="1"/>
</dbReference>
<evidence type="ECO:0000313" key="2">
    <source>
        <dbReference type="Proteomes" id="UP000273022"/>
    </source>
</evidence>
<name>A0A3A6U467_9GAMM</name>
<organism evidence="1 2">
    <name type="scientific">Parashewanella spongiae</name>
    <dbReference type="NCBI Taxonomy" id="342950"/>
    <lineage>
        <taxon>Bacteria</taxon>
        <taxon>Pseudomonadati</taxon>
        <taxon>Pseudomonadota</taxon>
        <taxon>Gammaproteobacteria</taxon>
        <taxon>Alteromonadales</taxon>
        <taxon>Shewanellaceae</taxon>
        <taxon>Parashewanella</taxon>
    </lineage>
</organism>
<dbReference type="Proteomes" id="UP000273022">
    <property type="component" value="Unassembled WGS sequence"/>
</dbReference>
<dbReference type="AlphaFoldDB" id="A0A3A6U467"/>
<reference evidence="1 2" key="1">
    <citation type="submission" date="2018-09" db="EMBL/GenBank/DDBJ databases">
        <title>Phylogeny of the Shewanellaceae, and recommendation for two new genera, Pseudoshewanella and Parashewanella.</title>
        <authorList>
            <person name="Wang G."/>
        </authorList>
    </citation>
    <scope>NUCLEOTIDE SEQUENCE [LARGE SCALE GENOMIC DNA]</scope>
    <source>
        <strain evidence="1 2">KCTC 22492</strain>
    </source>
</reference>
<dbReference type="OrthoDB" id="6266469at2"/>